<dbReference type="GO" id="GO:0005743">
    <property type="term" value="C:mitochondrial inner membrane"/>
    <property type="evidence" value="ECO:0007669"/>
    <property type="project" value="UniProtKB-SubCell"/>
</dbReference>
<dbReference type="EMBL" id="QKXF01000123">
    <property type="protein sequence ID" value="RQM16246.1"/>
    <property type="molecule type" value="Genomic_DNA"/>
</dbReference>
<evidence type="ECO:0000313" key="9">
    <source>
        <dbReference type="EMBL" id="RMX66593.1"/>
    </source>
</evidence>
<keyword evidence="4" id="KW-0679">Respiratory chain</keyword>
<comment type="similarity">
    <text evidence="2">Belongs to the complex I NDUFA5 subunit family.</text>
</comment>
<dbReference type="Pfam" id="PF04716">
    <property type="entry name" value="ETC_C1_NDUFA5"/>
    <property type="match status" value="1"/>
</dbReference>
<dbReference type="Proteomes" id="UP000282087">
    <property type="component" value="Unassembled WGS sequence"/>
</dbReference>
<keyword evidence="3" id="KW-0813">Transport</keyword>
<proteinExistence type="inferred from homology"/>
<dbReference type="GO" id="GO:0022904">
    <property type="term" value="P:respiratory electron transport chain"/>
    <property type="evidence" value="ECO:0007669"/>
    <property type="project" value="InterPro"/>
</dbReference>
<evidence type="ECO:0008006" key="13">
    <source>
        <dbReference type="Google" id="ProtNLM"/>
    </source>
</evidence>
<evidence type="ECO:0000313" key="12">
    <source>
        <dbReference type="Proteomes" id="UP000286097"/>
    </source>
</evidence>
<evidence type="ECO:0000256" key="6">
    <source>
        <dbReference type="ARBA" id="ARBA00022982"/>
    </source>
</evidence>
<name>A0A3M6VKB4_9STRA</name>
<dbReference type="PANTHER" id="PTHR12653">
    <property type="entry name" value="NADH-UBIQUINONE OXIDOREDUCTASE 13 KD-B SUBUNIT"/>
    <property type="match status" value="1"/>
</dbReference>
<keyword evidence="5" id="KW-0999">Mitochondrion inner membrane</keyword>
<dbReference type="InterPro" id="IPR006806">
    <property type="entry name" value="NDUFA5"/>
</dbReference>
<dbReference type="AlphaFoldDB" id="A0A3M6VKB4"/>
<comment type="caution">
    <text evidence="9">The sequence shown here is derived from an EMBL/GenBank/DDBJ whole genome shotgun (WGS) entry which is preliminary data.</text>
</comment>
<evidence type="ECO:0000313" key="10">
    <source>
        <dbReference type="EMBL" id="RQM16246.1"/>
    </source>
</evidence>
<keyword evidence="6" id="KW-0249">Electron transport</keyword>
<dbReference type="EMBL" id="QLLG01000197">
    <property type="protein sequence ID" value="RMX66593.1"/>
    <property type="molecule type" value="Genomic_DNA"/>
</dbReference>
<keyword evidence="7" id="KW-0496">Mitochondrion</keyword>
<sequence>MFASKMLRMAVTKTSTGLVGLKVNPNARQDLIKIYRRTLDEVKILPPEAKNYRNAVEQITNFRLNVVETNEEEDVIERKINCGQLEELIEQAEDELSVIPVYIEHKLWESPVEAAKQS</sequence>
<gene>
    <name evidence="10" type="ORF">DD237_004519</name>
    <name evidence="9" type="ORF">DD238_004411</name>
</gene>
<dbReference type="PANTHER" id="PTHR12653:SF0">
    <property type="entry name" value="NADH DEHYDROGENASE [UBIQUINONE] 1 ALPHA SUBCOMPLEX SUBUNIT 5"/>
    <property type="match status" value="1"/>
</dbReference>
<evidence type="ECO:0000313" key="11">
    <source>
        <dbReference type="Proteomes" id="UP000282087"/>
    </source>
</evidence>
<evidence type="ECO:0000256" key="4">
    <source>
        <dbReference type="ARBA" id="ARBA00022660"/>
    </source>
</evidence>
<dbReference type="VEuPathDB" id="FungiDB:DD237_004519"/>
<keyword evidence="8" id="KW-0472">Membrane</keyword>
<organism evidence="9 11">
    <name type="scientific">Peronospora effusa</name>
    <dbReference type="NCBI Taxonomy" id="542832"/>
    <lineage>
        <taxon>Eukaryota</taxon>
        <taxon>Sar</taxon>
        <taxon>Stramenopiles</taxon>
        <taxon>Oomycota</taxon>
        <taxon>Peronosporomycetes</taxon>
        <taxon>Peronosporales</taxon>
        <taxon>Peronosporaceae</taxon>
        <taxon>Peronospora</taxon>
    </lineage>
</organism>
<evidence type="ECO:0000256" key="2">
    <source>
        <dbReference type="ARBA" id="ARBA00010261"/>
    </source>
</evidence>
<comment type="subcellular location">
    <subcellularLocation>
        <location evidence="1">Mitochondrion inner membrane</location>
        <topology evidence="1">Peripheral membrane protein</topology>
        <orientation evidence="1">Matrix side</orientation>
    </subcellularLocation>
</comment>
<evidence type="ECO:0000256" key="5">
    <source>
        <dbReference type="ARBA" id="ARBA00022792"/>
    </source>
</evidence>
<protein>
    <recommendedName>
        <fullName evidence="13">NADH dehydrogenase [ubiquinone] 1 alpha subcomplex subunit 5</fullName>
    </recommendedName>
</protein>
<evidence type="ECO:0000256" key="1">
    <source>
        <dbReference type="ARBA" id="ARBA00004443"/>
    </source>
</evidence>
<dbReference type="OrthoDB" id="286811at2759"/>
<keyword evidence="11" id="KW-1185">Reference proteome</keyword>
<dbReference type="STRING" id="542832.A0A3M6VKB4"/>
<evidence type="ECO:0000256" key="3">
    <source>
        <dbReference type="ARBA" id="ARBA00022448"/>
    </source>
</evidence>
<evidence type="ECO:0000256" key="7">
    <source>
        <dbReference type="ARBA" id="ARBA00023128"/>
    </source>
</evidence>
<evidence type="ECO:0000256" key="8">
    <source>
        <dbReference type="ARBA" id="ARBA00023136"/>
    </source>
</evidence>
<accession>A0A3M6VKB4</accession>
<dbReference type="Proteomes" id="UP000286097">
    <property type="component" value="Unassembled WGS sequence"/>
</dbReference>
<reference evidence="11 12" key="1">
    <citation type="submission" date="2018-06" db="EMBL/GenBank/DDBJ databases">
        <title>Comparative genomics of downy mildews reveals potential adaptations to biotrophy.</title>
        <authorList>
            <person name="Fletcher K."/>
            <person name="Klosterman S.J."/>
            <person name="Derevnina L."/>
            <person name="Martin F."/>
            <person name="Koike S."/>
            <person name="Reyes Chin-Wo S."/>
            <person name="Mou B."/>
            <person name="Michelmore R."/>
        </authorList>
    </citation>
    <scope>NUCLEOTIDE SEQUENCE [LARGE SCALE GENOMIC DNA]</scope>
    <source>
        <strain evidence="10 12">R13</strain>
        <strain evidence="9 11">R14</strain>
    </source>
</reference>